<accession>A0A166FLR4</accession>
<dbReference type="Proteomes" id="UP000076532">
    <property type="component" value="Unassembled WGS sequence"/>
</dbReference>
<dbReference type="STRING" id="436010.A0A166FLR4"/>
<proteinExistence type="predicted"/>
<gene>
    <name evidence="2" type="ORF">FIBSPDRAFT_957646</name>
</gene>
<protein>
    <submittedName>
        <fullName evidence="2">Uncharacterized protein</fullName>
    </submittedName>
</protein>
<dbReference type="AlphaFoldDB" id="A0A166FLR4"/>
<dbReference type="EMBL" id="KV417588">
    <property type="protein sequence ID" value="KZP16943.1"/>
    <property type="molecule type" value="Genomic_DNA"/>
</dbReference>
<keyword evidence="3" id="KW-1185">Reference proteome</keyword>
<dbReference type="OrthoDB" id="2755811at2759"/>
<name>A0A166FLR4_9AGAM</name>
<feature type="compositionally biased region" description="Basic and acidic residues" evidence="1">
    <location>
        <begin position="141"/>
        <end position="161"/>
    </location>
</feature>
<evidence type="ECO:0000256" key="1">
    <source>
        <dbReference type="SAM" id="MobiDB-lite"/>
    </source>
</evidence>
<feature type="region of interest" description="Disordered" evidence="1">
    <location>
        <begin position="1"/>
        <end position="25"/>
    </location>
</feature>
<evidence type="ECO:0000313" key="2">
    <source>
        <dbReference type="EMBL" id="KZP16943.1"/>
    </source>
</evidence>
<sequence length="503" mass="54857">MAPRITRASNKDTHPGQIDAPRARKSAVEAQAECAAAAAIAATAATHELMKIQQVAALEAHMAAEDVTENANAARPVPRPSRNEVQAFRDAKIAALGKADEFKTSDGYKNSETEDYTEPEAHPPALHKAPKKAKPSQDLIMQEHGRQESESIKAGKHKAEDIETLSATKKSKHSFTPSGVRTSYKHRSQHGRQGSTISISSDSTPTLATCGKHALPLACSETYILVDNVKYRGLSDEDKSREQASKSAIKPVKAEVTPLKPLMAGISQSRTRPHWLSVPPSPTIIFQPVPSFASEATTNEDYIPELQSIWDTVFPDTPHTVASHGDAVYYVATQKLYEWRSHFAYVAHALGPGLPFRYLDEANKSGAFLSKLVGETFTSHIADTDSVPDAYKTDANPCSALVLSLTAVKRALSMTRTGKIVPSDKPSVGHFSELNWGHKTSLYVPSVAAITDNFQVSEAFIIKNYDPVPEQPTKNEIIPPGMGYDDEKEPTTDFKQVFLVEPH</sequence>
<feature type="compositionally biased region" description="Basic and acidic residues" evidence="1">
    <location>
        <begin position="103"/>
        <end position="112"/>
    </location>
</feature>
<feature type="region of interest" description="Disordered" evidence="1">
    <location>
        <begin position="103"/>
        <end position="203"/>
    </location>
</feature>
<reference evidence="2 3" key="1">
    <citation type="journal article" date="2016" name="Mol. Biol. Evol.">
        <title>Comparative Genomics of Early-Diverging Mushroom-Forming Fungi Provides Insights into the Origins of Lignocellulose Decay Capabilities.</title>
        <authorList>
            <person name="Nagy L.G."/>
            <person name="Riley R."/>
            <person name="Tritt A."/>
            <person name="Adam C."/>
            <person name="Daum C."/>
            <person name="Floudas D."/>
            <person name="Sun H."/>
            <person name="Yadav J.S."/>
            <person name="Pangilinan J."/>
            <person name="Larsson K.H."/>
            <person name="Matsuura K."/>
            <person name="Barry K."/>
            <person name="Labutti K."/>
            <person name="Kuo R."/>
            <person name="Ohm R.A."/>
            <person name="Bhattacharya S.S."/>
            <person name="Shirouzu T."/>
            <person name="Yoshinaga Y."/>
            <person name="Martin F.M."/>
            <person name="Grigoriev I.V."/>
            <person name="Hibbett D.S."/>
        </authorList>
    </citation>
    <scope>NUCLEOTIDE SEQUENCE [LARGE SCALE GENOMIC DNA]</scope>
    <source>
        <strain evidence="2 3">CBS 109695</strain>
    </source>
</reference>
<evidence type="ECO:0000313" key="3">
    <source>
        <dbReference type="Proteomes" id="UP000076532"/>
    </source>
</evidence>
<organism evidence="2 3">
    <name type="scientific">Athelia psychrophila</name>
    <dbReference type="NCBI Taxonomy" id="1759441"/>
    <lineage>
        <taxon>Eukaryota</taxon>
        <taxon>Fungi</taxon>
        <taxon>Dikarya</taxon>
        <taxon>Basidiomycota</taxon>
        <taxon>Agaricomycotina</taxon>
        <taxon>Agaricomycetes</taxon>
        <taxon>Agaricomycetidae</taxon>
        <taxon>Atheliales</taxon>
        <taxon>Atheliaceae</taxon>
        <taxon>Athelia</taxon>
    </lineage>
</organism>